<keyword evidence="2" id="KW-0812">Transmembrane</keyword>
<dbReference type="InterPro" id="IPR025531">
    <property type="entry name" value="DUF4418"/>
</dbReference>
<evidence type="ECO:0000256" key="1">
    <source>
        <dbReference type="SAM" id="MobiDB-lite"/>
    </source>
</evidence>
<comment type="caution">
    <text evidence="3">The sequence shown here is derived from an EMBL/GenBank/DDBJ whole genome shotgun (WGS) entry which is preliminary data.</text>
</comment>
<dbReference type="Pfam" id="PF14387">
    <property type="entry name" value="DUF4418"/>
    <property type="match status" value="1"/>
</dbReference>
<feature type="transmembrane region" description="Helical" evidence="2">
    <location>
        <begin position="250"/>
        <end position="267"/>
    </location>
</feature>
<keyword evidence="2" id="KW-0472">Membrane</keyword>
<keyword evidence="2" id="KW-1133">Transmembrane helix</keyword>
<accession>A0A7Y0Y5B4</accession>
<feature type="transmembrane region" description="Helical" evidence="2">
    <location>
        <begin position="7"/>
        <end position="25"/>
    </location>
</feature>
<reference evidence="3 4" key="1">
    <citation type="submission" date="2020-04" db="EMBL/GenBank/DDBJ databases">
        <title>Antimicrobial susceptibility and clonality of vaginal-derived multi-drug resistant Mobiluncus isolates in China.</title>
        <authorList>
            <person name="Zhang X."/>
        </authorList>
    </citation>
    <scope>NUCLEOTIDE SEQUENCE [LARGE SCALE GENOMIC DNA]</scope>
    <source>
        <strain evidence="3 4">13</strain>
    </source>
</reference>
<sequence>MKTKLAFSLPIIILGILIAIAPMSFTPVCGPMDMPMHGDSSTMKMGKDDSMKDMDHNKMDMDSDKKDHDKMDMDHDKMNMDSDKKDHDKMDMDHDKKDHDKMDMDHDKKDHDKMDMDHDKMNMDSDKKDHDKMDMDSDKKDMDHDKMDMKDTDKGETQALQIAAPTTVKAHGGHKWMKCHWTAQASLGIGIVIALLGVLIFFGDPRMRIGLNLAVVLNSALELAIVHFLIGMCGNPEMHCNTLTKPTLSLLSVLTLILGAVFAYLDFRRPVAVSAATEDKLA</sequence>
<gene>
    <name evidence="3" type="ORF">HHJ78_10210</name>
</gene>
<name>A0A7Y0Y5B4_9ACTO</name>
<evidence type="ECO:0000313" key="4">
    <source>
        <dbReference type="Proteomes" id="UP000578252"/>
    </source>
</evidence>
<dbReference type="AlphaFoldDB" id="A0A7Y0Y5B4"/>
<proteinExistence type="predicted"/>
<protein>
    <submittedName>
        <fullName evidence="3">DUF4418 family protein</fullName>
    </submittedName>
</protein>
<feature type="transmembrane region" description="Helical" evidence="2">
    <location>
        <begin position="181"/>
        <end position="202"/>
    </location>
</feature>
<feature type="transmembrane region" description="Helical" evidence="2">
    <location>
        <begin position="209"/>
        <end position="230"/>
    </location>
</feature>
<dbReference type="RefSeq" id="WP_169772398.1">
    <property type="nucleotide sequence ID" value="NZ_JABCUR010000011.1"/>
</dbReference>
<feature type="region of interest" description="Disordered" evidence="1">
    <location>
        <begin position="60"/>
        <end position="151"/>
    </location>
</feature>
<organism evidence="3 4">
    <name type="scientific">Mobiluncus mulieris</name>
    <dbReference type="NCBI Taxonomy" id="2052"/>
    <lineage>
        <taxon>Bacteria</taxon>
        <taxon>Bacillati</taxon>
        <taxon>Actinomycetota</taxon>
        <taxon>Actinomycetes</taxon>
        <taxon>Actinomycetales</taxon>
        <taxon>Actinomycetaceae</taxon>
        <taxon>Mobiluncus</taxon>
    </lineage>
</organism>
<dbReference type="EMBL" id="JABCUR010000011">
    <property type="protein sequence ID" value="NMW65869.1"/>
    <property type="molecule type" value="Genomic_DNA"/>
</dbReference>
<dbReference type="Proteomes" id="UP000578252">
    <property type="component" value="Unassembled WGS sequence"/>
</dbReference>
<evidence type="ECO:0000256" key="2">
    <source>
        <dbReference type="SAM" id="Phobius"/>
    </source>
</evidence>
<evidence type="ECO:0000313" key="3">
    <source>
        <dbReference type="EMBL" id="NMW65869.1"/>
    </source>
</evidence>